<reference evidence="2 3" key="1">
    <citation type="journal article" date="2013" name="Genome Announc.">
        <title>Draft Genome Sequence of Sphingobium ummariense Strain RL-3, a Hexachlorocyclohexane-Degrading Bacterium.</title>
        <authorList>
            <person name="Kohli P."/>
            <person name="Dua A."/>
            <person name="Sangwan N."/>
            <person name="Oldach P."/>
            <person name="Khurana J.P."/>
            <person name="Lal R."/>
        </authorList>
    </citation>
    <scope>NUCLEOTIDE SEQUENCE [LARGE SCALE GENOMIC DNA]</scope>
    <source>
        <strain evidence="2 3">RL-3</strain>
    </source>
</reference>
<accession>T0IWD9</accession>
<keyword evidence="3" id="KW-1185">Reference proteome</keyword>
<dbReference type="RefSeq" id="WP_021319915.1">
    <property type="nucleotide sequence ID" value="NZ_AUWY01000127.1"/>
</dbReference>
<protein>
    <recommendedName>
        <fullName evidence="1">DUF6894 domain-containing protein</fullName>
    </recommendedName>
</protein>
<evidence type="ECO:0000259" key="1">
    <source>
        <dbReference type="Pfam" id="PF21834"/>
    </source>
</evidence>
<dbReference type="PATRIC" id="fig|1346791.3.peg.4201"/>
<proteinExistence type="predicted"/>
<dbReference type="OrthoDB" id="7476020at2"/>
<comment type="caution">
    <text evidence="2">The sequence shown here is derived from an EMBL/GenBank/DDBJ whole genome shotgun (WGS) entry which is preliminary data.</text>
</comment>
<dbReference type="EMBL" id="AUWY01000127">
    <property type="protein sequence ID" value="EQB30081.1"/>
    <property type="molecule type" value="Genomic_DNA"/>
</dbReference>
<dbReference type="eggNOG" id="ENOG5033MV8">
    <property type="taxonomic scope" value="Bacteria"/>
</dbReference>
<name>T0IWD9_9SPHN</name>
<dbReference type="STRING" id="1346791.M529_21750"/>
<gene>
    <name evidence="2" type="ORF">M529_21750</name>
</gene>
<organism evidence="2 3">
    <name type="scientific">Sphingobium ummariense RL-3</name>
    <dbReference type="NCBI Taxonomy" id="1346791"/>
    <lineage>
        <taxon>Bacteria</taxon>
        <taxon>Pseudomonadati</taxon>
        <taxon>Pseudomonadota</taxon>
        <taxon>Alphaproteobacteria</taxon>
        <taxon>Sphingomonadales</taxon>
        <taxon>Sphingomonadaceae</taxon>
        <taxon>Sphingobium</taxon>
    </lineage>
</organism>
<sequence length="79" mass="9019">MTRYHLNLFNDTDILDEEGQDFPNIAAAVAEAVRSARDIIAEHVLTGRTIHLQHRMEVTDPEGRLLSTVRFGDVVRFEQ</sequence>
<dbReference type="InterPro" id="IPR054189">
    <property type="entry name" value="DUF6894"/>
</dbReference>
<dbReference type="Proteomes" id="UP000015523">
    <property type="component" value="Unassembled WGS sequence"/>
</dbReference>
<evidence type="ECO:0000313" key="2">
    <source>
        <dbReference type="EMBL" id="EQB30081.1"/>
    </source>
</evidence>
<dbReference type="AlphaFoldDB" id="T0IWD9"/>
<dbReference type="Pfam" id="PF21834">
    <property type="entry name" value="DUF6894"/>
    <property type="match status" value="1"/>
</dbReference>
<feature type="domain" description="DUF6894" evidence="1">
    <location>
        <begin position="3"/>
        <end position="71"/>
    </location>
</feature>
<evidence type="ECO:0000313" key="3">
    <source>
        <dbReference type="Proteomes" id="UP000015523"/>
    </source>
</evidence>